<name>A0A1Y1QMY3_9GAMM</name>
<dbReference type="Pfam" id="PF14355">
    <property type="entry name" value="Abi_C"/>
    <property type="match status" value="1"/>
</dbReference>
<dbReference type="Proteomes" id="UP000192491">
    <property type="component" value="Unassembled WGS sequence"/>
</dbReference>
<dbReference type="InterPro" id="IPR026001">
    <property type="entry name" value="Abi-like_C"/>
</dbReference>
<evidence type="ECO:0000313" key="2">
    <source>
        <dbReference type="EMBL" id="OQX09448.1"/>
    </source>
</evidence>
<reference evidence="2 3" key="1">
    <citation type="submission" date="2017-01" db="EMBL/GenBank/DDBJ databases">
        <title>Novel large sulfur bacteria in the metagenomes of groundwater-fed chemosynthetic microbial mats in the Lake Huron basin.</title>
        <authorList>
            <person name="Sharrar A.M."/>
            <person name="Flood B.E."/>
            <person name="Bailey J.V."/>
            <person name="Jones D.S."/>
            <person name="Biddanda B."/>
            <person name="Ruberg S.A."/>
            <person name="Marcus D.N."/>
            <person name="Dick G.J."/>
        </authorList>
    </citation>
    <scope>NUCLEOTIDE SEQUENCE [LARGE SCALE GENOMIC DNA]</scope>
    <source>
        <strain evidence="2">A8</strain>
    </source>
</reference>
<evidence type="ECO:0000313" key="3">
    <source>
        <dbReference type="Proteomes" id="UP000192491"/>
    </source>
</evidence>
<accession>A0A1Y1QMY3</accession>
<organism evidence="2 3">
    <name type="scientific">Thiothrix lacustris</name>
    <dbReference type="NCBI Taxonomy" id="525917"/>
    <lineage>
        <taxon>Bacteria</taxon>
        <taxon>Pseudomonadati</taxon>
        <taxon>Pseudomonadota</taxon>
        <taxon>Gammaproteobacteria</taxon>
        <taxon>Thiotrichales</taxon>
        <taxon>Thiotrichaceae</taxon>
        <taxon>Thiothrix</taxon>
    </lineage>
</organism>
<comment type="caution">
    <text evidence="2">The sequence shown here is derived from an EMBL/GenBank/DDBJ whole genome shotgun (WGS) entry which is preliminary data.</text>
</comment>
<gene>
    <name evidence="2" type="ORF">BWK73_22820</name>
</gene>
<evidence type="ECO:0000259" key="1">
    <source>
        <dbReference type="Pfam" id="PF14355"/>
    </source>
</evidence>
<proteinExistence type="predicted"/>
<sequence>MNRLRELIQQHGHWSELLTYIERTEASVDTDFSLALENIKALIETIGKEICNITKTDFSKSEDFHSIVKKSFSSLGYSNSDMVSQISRSLATITLQIGTLRSEISPTSHGRTLDEFRERNNKVNPITREFLIDSAVTIARFLIRAFEERKNLTLMSVTECSSEESHIQYAEADDFNESWDEMFGEFAMGEISHPASEILFYLDYDVYKTEYKLFKESESELETGE</sequence>
<protein>
    <recommendedName>
        <fullName evidence="1">Abortive infection protein-like C-terminal domain-containing protein</fullName>
    </recommendedName>
</protein>
<dbReference type="AlphaFoldDB" id="A0A1Y1QMY3"/>
<dbReference type="EMBL" id="MTEJ01000142">
    <property type="protein sequence ID" value="OQX09448.1"/>
    <property type="molecule type" value="Genomic_DNA"/>
</dbReference>
<feature type="domain" description="Abortive infection protein-like C-terminal" evidence="1">
    <location>
        <begin position="66"/>
        <end position="143"/>
    </location>
</feature>